<comment type="caution">
    <text evidence="2">The sequence shown here is derived from an EMBL/GenBank/DDBJ whole genome shotgun (WGS) entry which is preliminary data.</text>
</comment>
<name>A0A8E1WDQ2_9HYPH</name>
<reference evidence="2 3" key="1">
    <citation type="submission" date="2020-08" db="EMBL/GenBank/DDBJ databases">
        <title>Genomic Encyclopedia of Type Strains, Phase IV (KMG-IV): sequencing the most valuable type-strain genomes for metagenomic binning, comparative biology and taxonomic classification.</title>
        <authorList>
            <person name="Goeker M."/>
        </authorList>
    </citation>
    <scope>NUCLEOTIDE SEQUENCE [LARGE SCALE GENOMIC DNA]</scope>
    <source>
        <strain evidence="2 3">DSM 17454</strain>
    </source>
</reference>
<proteinExistence type="predicted"/>
<evidence type="ECO:0000256" key="1">
    <source>
        <dbReference type="SAM" id="Phobius"/>
    </source>
</evidence>
<dbReference type="Proteomes" id="UP000532373">
    <property type="component" value="Unassembled WGS sequence"/>
</dbReference>
<protein>
    <submittedName>
        <fullName evidence="2">Exopolysaccharide production repressor protein</fullName>
    </submittedName>
</protein>
<feature type="transmembrane region" description="Helical" evidence="1">
    <location>
        <begin position="7"/>
        <end position="25"/>
    </location>
</feature>
<keyword evidence="1" id="KW-1133">Transmembrane helix</keyword>
<organism evidence="2 3">
    <name type="scientific">Aminobacter carboxidus</name>
    <dbReference type="NCBI Taxonomy" id="376165"/>
    <lineage>
        <taxon>Bacteria</taxon>
        <taxon>Pseudomonadati</taxon>
        <taxon>Pseudomonadota</taxon>
        <taxon>Alphaproteobacteria</taxon>
        <taxon>Hyphomicrobiales</taxon>
        <taxon>Phyllobacteriaceae</taxon>
        <taxon>Aminobacter</taxon>
    </lineage>
</organism>
<keyword evidence="1" id="KW-0812">Transmembrane</keyword>
<dbReference type="RefSeq" id="WP_184768166.1">
    <property type="nucleotide sequence ID" value="NZ_JACHGI010000002.1"/>
</dbReference>
<dbReference type="EMBL" id="JACHGI010000002">
    <property type="protein sequence ID" value="MBB6465686.1"/>
    <property type="molecule type" value="Genomic_DNA"/>
</dbReference>
<dbReference type="AlphaFoldDB" id="A0A8E1WDQ2"/>
<keyword evidence="1" id="KW-0472">Membrane</keyword>
<gene>
    <name evidence="2" type="ORF">HNQ96_001544</name>
</gene>
<feature type="transmembrane region" description="Helical" evidence="1">
    <location>
        <begin position="31"/>
        <end position="55"/>
    </location>
</feature>
<evidence type="ECO:0000313" key="3">
    <source>
        <dbReference type="Proteomes" id="UP000532373"/>
    </source>
</evidence>
<sequence length="89" mass="9263">MTLPKFVFGMAMVIAVVALWSYMDAAGWGTILLRAVICAVVLQVGYFLVVVAMVLRAGPKRAETGKAKTAAEGAATVPADDLTPKGSAH</sequence>
<evidence type="ECO:0000313" key="2">
    <source>
        <dbReference type="EMBL" id="MBB6465686.1"/>
    </source>
</evidence>
<accession>A0A8E1WDQ2</accession>